<keyword evidence="9" id="KW-1185">Reference proteome</keyword>
<dbReference type="PANTHER" id="PTHR42707">
    <property type="entry name" value="ACYL-COA DEHYDROGENASE"/>
    <property type="match status" value="1"/>
</dbReference>
<dbReference type="InterPro" id="IPR036250">
    <property type="entry name" value="AcylCo_DH-like_C"/>
</dbReference>
<comment type="cofactor">
    <cofactor evidence="4">
        <name>FAD</name>
        <dbReference type="ChEBI" id="CHEBI:57692"/>
    </cofactor>
</comment>
<feature type="domain" description="Acyl-CoA dehydrogenase/oxidase C-terminal" evidence="5">
    <location>
        <begin position="249"/>
        <end position="391"/>
    </location>
</feature>
<dbReference type="PANTHER" id="PTHR42707:SF2">
    <property type="entry name" value="ACD11 DEHYDROGENASE"/>
    <property type="match status" value="1"/>
</dbReference>
<comment type="similarity">
    <text evidence="1 4">Belongs to the acyl-CoA dehydrogenase family.</text>
</comment>
<dbReference type="EMBL" id="KZ857384">
    <property type="protein sequence ID" value="RDX54655.1"/>
    <property type="molecule type" value="Genomic_DNA"/>
</dbReference>
<dbReference type="GO" id="GO:0003995">
    <property type="term" value="F:acyl-CoA dehydrogenase activity"/>
    <property type="evidence" value="ECO:0007669"/>
    <property type="project" value="TreeGrafter"/>
</dbReference>
<dbReference type="OrthoDB" id="10251155at2759"/>
<protein>
    <submittedName>
        <fullName evidence="8">Acyl-CoA dehydrogenase NM domain-like protein</fullName>
    </submittedName>
</protein>
<evidence type="ECO:0000256" key="2">
    <source>
        <dbReference type="ARBA" id="ARBA00022630"/>
    </source>
</evidence>
<keyword evidence="4" id="KW-0560">Oxidoreductase</keyword>
<feature type="domain" description="Acyl-CoA oxidase/dehydrogenase middle" evidence="6">
    <location>
        <begin position="122"/>
        <end position="230"/>
    </location>
</feature>
<evidence type="ECO:0000256" key="4">
    <source>
        <dbReference type="RuleBase" id="RU362125"/>
    </source>
</evidence>
<feature type="domain" description="Adaptive response protein AidB N-terminal" evidence="7">
    <location>
        <begin position="19"/>
        <end position="111"/>
    </location>
</feature>
<dbReference type="Pfam" id="PF00441">
    <property type="entry name" value="Acyl-CoA_dh_1"/>
    <property type="match status" value="1"/>
</dbReference>
<evidence type="ECO:0000313" key="8">
    <source>
        <dbReference type="EMBL" id="RDX54655.1"/>
    </source>
</evidence>
<dbReference type="Gene3D" id="2.40.110.20">
    <property type="match status" value="1"/>
</dbReference>
<reference evidence="8 9" key="1">
    <citation type="journal article" date="2018" name="Biotechnol. Biofuels">
        <title>Integrative visual omics of the white-rot fungus Polyporus brumalis exposes the biotechnological potential of its oxidative enzymes for delignifying raw plant biomass.</title>
        <authorList>
            <person name="Miyauchi S."/>
            <person name="Rancon A."/>
            <person name="Drula E."/>
            <person name="Hage H."/>
            <person name="Chaduli D."/>
            <person name="Favel A."/>
            <person name="Grisel S."/>
            <person name="Henrissat B."/>
            <person name="Herpoel-Gimbert I."/>
            <person name="Ruiz-Duenas F.J."/>
            <person name="Chevret D."/>
            <person name="Hainaut M."/>
            <person name="Lin J."/>
            <person name="Wang M."/>
            <person name="Pangilinan J."/>
            <person name="Lipzen A."/>
            <person name="Lesage-Meessen L."/>
            <person name="Navarro D."/>
            <person name="Riley R."/>
            <person name="Grigoriev I.V."/>
            <person name="Zhou S."/>
            <person name="Raouche S."/>
            <person name="Rosso M.N."/>
        </authorList>
    </citation>
    <scope>NUCLEOTIDE SEQUENCE [LARGE SCALE GENOMIC DNA]</scope>
    <source>
        <strain evidence="8 9">BRFM 1820</strain>
    </source>
</reference>
<dbReference type="InterPro" id="IPR006091">
    <property type="entry name" value="Acyl-CoA_Oxase/DH_mid-dom"/>
</dbReference>
<dbReference type="InterPro" id="IPR009075">
    <property type="entry name" value="AcylCo_DH/oxidase_C"/>
</dbReference>
<dbReference type="InterPro" id="IPR041504">
    <property type="entry name" value="AidB_N"/>
</dbReference>
<dbReference type="Proteomes" id="UP000256964">
    <property type="component" value="Unassembled WGS sequence"/>
</dbReference>
<keyword evidence="3 4" id="KW-0274">FAD</keyword>
<dbReference type="Pfam" id="PF02770">
    <property type="entry name" value="Acyl-CoA_dh_M"/>
    <property type="match status" value="1"/>
</dbReference>
<evidence type="ECO:0000259" key="7">
    <source>
        <dbReference type="Pfam" id="PF18158"/>
    </source>
</evidence>
<evidence type="ECO:0000256" key="3">
    <source>
        <dbReference type="ARBA" id="ARBA00022827"/>
    </source>
</evidence>
<organism evidence="8 9">
    <name type="scientific">Lentinus brumalis</name>
    <dbReference type="NCBI Taxonomy" id="2498619"/>
    <lineage>
        <taxon>Eukaryota</taxon>
        <taxon>Fungi</taxon>
        <taxon>Dikarya</taxon>
        <taxon>Basidiomycota</taxon>
        <taxon>Agaricomycotina</taxon>
        <taxon>Agaricomycetes</taxon>
        <taxon>Polyporales</taxon>
        <taxon>Polyporaceae</taxon>
        <taxon>Lentinus</taxon>
    </lineage>
</organism>
<dbReference type="Gene3D" id="1.20.140.10">
    <property type="entry name" value="Butyryl-CoA Dehydrogenase, subunit A, domain 3"/>
    <property type="match status" value="1"/>
</dbReference>
<dbReference type="SUPFAM" id="SSF47203">
    <property type="entry name" value="Acyl-CoA dehydrogenase C-terminal domain-like"/>
    <property type="match status" value="1"/>
</dbReference>
<gene>
    <name evidence="8" type="ORF">OH76DRAFT_1341078</name>
</gene>
<dbReference type="AlphaFoldDB" id="A0A371DQ42"/>
<dbReference type="SUPFAM" id="SSF56645">
    <property type="entry name" value="Acyl-CoA dehydrogenase NM domain-like"/>
    <property type="match status" value="1"/>
</dbReference>
<accession>A0A371DQ42</accession>
<sequence>MTCLAIRPLARLVHPATLVQYEGGKRVDRLQQSEGWHELKRFAIREGYHVGYERRYGEHSRLFQFARTMIMTGDCHTIMCPMGMTDGAARLIELHGTDAMKRELLQRLRSRDPTTACIAEHWISESAGGSDISLTQTRAIPTQRVDSDLGDPYLLNGIKWLTCAAEGNIAVALARTGDAPHGVHGLSLFIVPLRLAPHVSAPLHNGVKIRSLKDKVGTRDVATAELELHDARGWLIGPLHEGPQCIPLMLNITRVHSAIHSVGSLQRCLAIARSYAGVRAIHGGKTLLKDVPIHVAGLADIALLYRALTHLTFGVVALLGKSECGTASVQEESRLKLLLPTVKAYAAEHATGAMEQAMASLGSVGYMEETGIGRLIRDAMVEKIWEGTYNMCSLDLLRTATKVPQSVAHFTSWGSGILSAVPSQLAQEANNVISALSSALRSLPTYIQDQQRTRNPLLPRPLLDYFAIISCALYLLEHATWSCRNNEATREVDVEAFRRWMERGDLAKAEGDIRALRGDSSRRVQMNSQLVFGSNAAVAKL</sequence>
<evidence type="ECO:0000259" key="5">
    <source>
        <dbReference type="Pfam" id="PF00441"/>
    </source>
</evidence>
<evidence type="ECO:0000259" key="6">
    <source>
        <dbReference type="Pfam" id="PF02770"/>
    </source>
</evidence>
<keyword evidence="2 4" id="KW-0285">Flavoprotein</keyword>
<dbReference type="Pfam" id="PF18158">
    <property type="entry name" value="AidB_N"/>
    <property type="match status" value="1"/>
</dbReference>
<dbReference type="InterPro" id="IPR009100">
    <property type="entry name" value="AcylCoA_DH/oxidase_NM_dom_sf"/>
</dbReference>
<evidence type="ECO:0000313" key="9">
    <source>
        <dbReference type="Proteomes" id="UP000256964"/>
    </source>
</evidence>
<dbReference type="STRING" id="139420.A0A371DQ42"/>
<proteinExistence type="inferred from homology"/>
<evidence type="ECO:0000256" key="1">
    <source>
        <dbReference type="ARBA" id="ARBA00009347"/>
    </source>
</evidence>
<name>A0A371DQ42_9APHY</name>
<dbReference type="InterPro" id="IPR052904">
    <property type="entry name" value="Acyl-CoA_dehydrogenase-like"/>
</dbReference>